<dbReference type="Proteomes" id="UP001221189">
    <property type="component" value="Unassembled WGS sequence"/>
</dbReference>
<dbReference type="SUPFAM" id="SSF53850">
    <property type="entry name" value="Periplasmic binding protein-like II"/>
    <property type="match status" value="1"/>
</dbReference>
<evidence type="ECO:0000313" key="2">
    <source>
        <dbReference type="Proteomes" id="UP001221189"/>
    </source>
</evidence>
<evidence type="ECO:0008006" key="3">
    <source>
        <dbReference type="Google" id="ProtNLM"/>
    </source>
</evidence>
<dbReference type="RefSeq" id="WP_273601059.1">
    <property type="nucleotide sequence ID" value="NZ_JAQQXT010000009.1"/>
</dbReference>
<sequence>MTRSWLRSSLQLLWLVLMTLSPVYAEDLVVSYRSPESDNDRRLDYTTDLLRLALDKTVSSHGGYRFEQQDRMNKVRNIRVAKSNMHPNFFAVLSFDEAFAKEGLDYVRFPLHLGVVGYRVCFVAPAARAAVAKIDGVAELKKFSIGQGVGWQDVNVLRNNGFEVAEVPSYESLFGMLSKDRFDLLCRGINDVAGEMQAHPELVLDHSFMLSYPMPQFLYTHKDNQAARQRVELGLKRAYADGSLLNLFKLHFRQSIEAVEPLRRRVLKLSNAAVTGIDFDFKKYDFDLNEFSR</sequence>
<accession>A0ABT5KG37</accession>
<reference evidence="1 2" key="1">
    <citation type="submission" date="2022-10" db="EMBL/GenBank/DDBJ databases">
        <title>Paucibacter sp. hw1 Genome sequencing.</title>
        <authorList>
            <person name="Park S."/>
        </authorList>
    </citation>
    <scope>NUCLEOTIDE SEQUENCE [LARGE SCALE GENOMIC DNA]</scope>
    <source>
        <strain evidence="2">hw1</strain>
    </source>
</reference>
<organism evidence="1 2">
    <name type="scientific">Roseateles albus</name>
    <dbReference type="NCBI Taxonomy" id="2987525"/>
    <lineage>
        <taxon>Bacteria</taxon>
        <taxon>Pseudomonadati</taxon>
        <taxon>Pseudomonadota</taxon>
        <taxon>Betaproteobacteria</taxon>
        <taxon>Burkholderiales</taxon>
        <taxon>Sphaerotilaceae</taxon>
        <taxon>Roseateles</taxon>
    </lineage>
</organism>
<comment type="caution">
    <text evidence="1">The sequence shown here is derived from an EMBL/GenBank/DDBJ whole genome shotgun (WGS) entry which is preliminary data.</text>
</comment>
<gene>
    <name evidence="1" type="ORF">PRZ03_15010</name>
</gene>
<evidence type="ECO:0000313" key="1">
    <source>
        <dbReference type="EMBL" id="MDC8772893.1"/>
    </source>
</evidence>
<name>A0ABT5KG37_9BURK</name>
<protein>
    <recommendedName>
        <fullName evidence="3">Solute-binding protein family 3/N-terminal domain-containing protein</fullName>
    </recommendedName>
</protein>
<proteinExistence type="predicted"/>
<keyword evidence="2" id="KW-1185">Reference proteome</keyword>
<dbReference type="EMBL" id="JAQQXT010000009">
    <property type="protein sequence ID" value="MDC8772893.1"/>
    <property type="molecule type" value="Genomic_DNA"/>
</dbReference>